<keyword evidence="6" id="KW-0812">Transmembrane</keyword>
<evidence type="ECO:0000256" key="3">
    <source>
        <dbReference type="ARBA" id="ARBA00022475"/>
    </source>
</evidence>
<dbReference type="GO" id="GO:0005929">
    <property type="term" value="C:cilium"/>
    <property type="evidence" value="ECO:0007669"/>
    <property type="project" value="TreeGrafter"/>
</dbReference>
<dbReference type="SMART" id="SM00248">
    <property type="entry name" value="ANK"/>
    <property type="match status" value="2"/>
</dbReference>
<sequence length="275" mass="30993">KVFNRPILFDIVSRGSPAGLDGLLSFLLTHKKRLTDEEFREPSTGKTCLPKALLNLSGGRNDTIPVLLDIAEKTGNMREFINSPFRDVYYRGQTALHIAIERRCKHYVELLVEKGADVHAQARGPACTNQPHIVHYLTENGHKQADLRRQDSRGNTVLHALVAIADNTRENTKFVTKMYDLLLVKCAKLFPDTNLEALLNNDGLSPLMMAAKTGKIGIFQHIIRREITDEDARHLSRKFKDWAYGPVYSSLYDLSSLDTCGEEVSVLEILVYNSK</sequence>
<evidence type="ECO:0000313" key="17">
    <source>
        <dbReference type="Proteomes" id="UP000053745"/>
    </source>
</evidence>
<feature type="non-terminal residue" evidence="16">
    <location>
        <position position="1"/>
    </location>
</feature>
<comment type="catalytic activity">
    <reaction evidence="14">
        <text>Ca(2+)(in) = Ca(2+)(out)</text>
        <dbReference type="Rhea" id="RHEA:29671"/>
        <dbReference type="ChEBI" id="CHEBI:29108"/>
    </reaction>
</comment>
<dbReference type="OrthoDB" id="533508at2759"/>
<evidence type="ECO:0000256" key="9">
    <source>
        <dbReference type="ARBA" id="ARBA00022989"/>
    </source>
</evidence>
<accession>A0A091M1X7</accession>
<dbReference type="PROSITE" id="PS50297">
    <property type="entry name" value="ANK_REP_REGION"/>
    <property type="match status" value="1"/>
</dbReference>
<dbReference type="InterPro" id="IPR036770">
    <property type="entry name" value="Ankyrin_rpt-contain_sf"/>
</dbReference>
<evidence type="ECO:0000256" key="15">
    <source>
        <dbReference type="PROSITE-ProRule" id="PRU00023"/>
    </source>
</evidence>
<evidence type="ECO:0000256" key="11">
    <source>
        <dbReference type="ARBA" id="ARBA00023065"/>
    </source>
</evidence>
<dbReference type="PRINTS" id="PR01768">
    <property type="entry name" value="TRPVRECEPTOR"/>
</dbReference>
<name>A0A091M1X7_CATAU</name>
<dbReference type="EMBL" id="KL308161">
    <property type="protein sequence ID" value="KFP52566.1"/>
    <property type="molecule type" value="Genomic_DNA"/>
</dbReference>
<keyword evidence="16" id="KW-0675">Receptor</keyword>
<keyword evidence="11" id="KW-0406">Ion transport</keyword>
<dbReference type="GO" id="GO:0005886">
    <property type="term" value="C:plasma membrane"/>
    <property type="evidence" value="ECO:0007669"/>
    <property type="project" value="UniProtKB-SubCell"/>
</dbReference>
<keyword evidence="13" id="KW-0407">Ion channel</keyword>
<dbReference type="SUPFAM" id="SSF48403">
    <property type="entry name" value="Ankyrin repeat"/>
    <property type="match status" value="1"/>
</dbReference>
<keyword evidence="8" id="KW-0106">Calcium</keyword>
<dbReference type="InterPro" id="IPR008347">
    <property type="entry name" value="TrpV1-4"/>
</dbReference>
<keyword evidence="7" id="KW-0677">Repeat</keyword>
<keyword evidence="5" id="KW-0107">Calcium channel</keyword>
<keyword evidence="4" id="KW-0109">Calcium transport</keyword>
<dbReference type="GO" id="GO:0005262">
    <property type="term" value="F:calcium channel activity"/>
    <property type="evidence" value="ECO:0007669"/>
    <property type="project" value="UniProtKB-KW"/>
</dbReference>
<keyword evidence="3" id="KW-1003">Cell membrane</keyword>
<evidence type="ECO:0000256" key="7">
    <source>
        <dbReference type="ARBA" id="ARBA00022737"/>
    </source>
</evidence>
<keyword evidence="10 15" id="KW-0040">ANK repeat</keyword>
<dbReference type="InterPro" id="IPR002110">
    <property type="entry name" value="Ankyrin_rpt"/>
</dbReference>
<dbReference type="InterPro" id="IPR024862">
    <property type="entry name" value="TRPV"/>
</dbReference>
<evidence type="ECO:0000256" key="4">
    <source>
        <dbReference type="ARBA" id="ARBA00022568"/>
    </source>
</evidence>
<comment type="subcellular location">
    <subcellularLocation>
        <location evidence="1">Cell membrane</location>
        <topology evidence="1">Multi-pass membrane protein</topology>
    </subcellularLocation>
</comment>
<evidence type="ECO:0000256" key="14">
    <source>
        <dbReference type="ARBA" id="ARBA00036634"/>
    </source>
</evidence>
<dbReference type="PANTHER" id="PTHR10582:SF4">
    <property type="entry name" value="TRANSIENT RECEPTOR POTENTIAL CATION CHANNEL SUBFAMILY V MEMBER 4"/>
    <property type="match status" value="1"/>
</dbReference>
<evidence type="ECO:0000256" key="10">
    <source>
        <dbReference type="ARBA" id="ARBA00023043"/>
    </source>
</evidence>
<evidence type="ECO:0000256" key="5">
    <source>
        <dbReference type="ARBA" id="ARBA00022673"/>
    </source>
</evidence>
<protein>
    <submittedName>
        <fullName evidence="16">Transient receptor potential cation channel subfamily V member 4</fullName>
    </submittedName>
</protein>
<keyword evidence="17" id="KW-1185">Reference proteome</keyword>
<evidence type="ECO:0000256" key="2">
    <source>
        <dbReference type="ARBA" id="ARBA00022448"/>
    </source>
</evidence>
<keyword evidence="12" id="KW-0472">Membrane</keyword>
<evidence type="ECO:0000313" key="16">
    <source>
        <dbReference type="EMBL" id="KFP52566.1"/>
    </source>
</evidence>
<keyword evidence="9" id="KW-1133">Transmembrane helix</keyword>
<feature type="non-terminal residue" evidence="16">
    <location>
        <position position="275"/>
    </location>
</feature>
<keyword evidence="2" id="KW-0813">Transport</keyword>
<evidence type="ECO:0000256" key="6">
    <source>
        <dbReference type="ARBA" id="ARBA00022692"/>
    </source>
</evidence>
<dbReference type="AlphaFoldDB" id="A0A091M1X7"/>
<evidence type="ECO:0000256" key="12">
    <source>
        <dbReference type="ARBA" id="ARBA00023136"/>
    </source>
</evidence>
<dbReference type="PROSITE" id="PS50088">
    <property type="entry name" value="ANK_REPEAT"/>
    <property type="match status" value="1"/>
</dbReference>
<proteinExistence type="predicted"/>
<dbReference type="Proteomes" id="UP000053745">
    <property type="component" value="Unassembled WGS sequence"/>
</dbReference>
<dbReference type="GO" id="GO:0007231">
    <property type="term" value="P:osmosensory signaling pathway"/>
    <property type="evidence" value="ECO:0007669"/>
    <property type="project" value="TreeGrafter"/>
</dbReference>
<dbReference type="Gene3D" id="1.25.40.20">
    <property type="entry name" value="Ankyrin repeat-containing domain"/>
    <property type="match status" value="1"/>
</dbReference>
<organism evidence="16 17">
    <name type="scientific">Cathartes aura</name>
    <name type="common">Turkey vulture</name>
    <name type="synonym">Vultur aura</name>
    <dbReference type="NCBI Taxonomy" id="43455"/>
    <lineage>
        <taxon>Eukaryota</taxon>
        <taxon>Metazoa</taxon>
        <taxon>Chordata</taxon>
        <taxon>Craniata</taxon>
        <taxon>Vertebrata</taxon>
        <taxon>Euteleostomi</taxon>
        <taxon>Archelosauria</taxon>
        <taxon>Archosauria</taxon>
        <taxon>Dinosauria</taxon>
        <taxon>Saurischia</taxon>
        <taxon>Theropoda</taxon>
        <taxon>Coelurosauria</taxon>
        <taxon>Aves</taxon>
        <taxon>Neognathae</taxon>
        <taxon>Neoaves</taxon>
        <taxon>Telluraves</taxon>
        <taxon>Accipitrimorphae</taxon>
        <taxon>Accipitriformes</taxon>
        <taxon>Cathartidae</taxon>
        <taxon>Cathartes</taxon>
    </lineage>
</organism>
<reference evidence="16 17" key="1">
    <citation type="submission" date="2014-04" db="EMBL/GenBank/DDBJ databases">
        <title>Genome evolution of avian class.</title>
        <authorList>
            <person name="Zhang G."/>
            <person name="Li C."/>
        </authorList>
    </citation>
    <scope>NUCLEOTIDE SEQUENCE [LARGE SCALE GENOMIC DNA]</scope>
    <source>
        <strain evidence="16">BGI_N323</strain>
    </source>
</reference>
<gene>
    <name evidence="16" type="ORF">N323_06638</name>
</gene>
<dbReference type="PANTHER" id="PTHR10582">
    <property type="entry name" value="TRANSIENT RECEPTOR POTENTIAL ION CHANNEL PROTEIN"/>
    <property type="match status" value="1"/>
</dbReference>
<dbReference type="FunFam" id="1.25.40.20:FF:000018">
    <property type="entry name" value="Transient receptor potential cation channel subfamily V member 1"/>
    <property type="match status" value="1"/>
</dbReference>
<evidence type="ECO:0000256" key="8">
    <source>
        <dbReference type="ARBA" id="ARBA00022837"/>
    </source>
</evidence>
<dbReference type="GO" id="GO:0007015">
    <property type="term" value="P:actin filament organization"/>
    <property type="evidence" value="ECO:0007669"/>
    <property type="project" value="TreeGrafter"/>
</dbReference>
<evidence type="ECO:0000256" key="1">
    <source>
        <dbReference type="ARBA" id="ARBA00004651"/>
    </source>
</evidence>
<evidence type="ECO:0000256" key="13">
    <source>
        <dbReference type="ARBA" id="ARBA00023303"/>
    </source>
</evidence>
<feature type="repeat" description="ANK" evidence="15">
    <location>
        <begin position="91"/>
        <end position="123"/>
    </location>
</feature>
<dbReference type="Pfam" id="PF00023">
    <property type="entry name" value="Ank"/>
    <property type="match status" value="1"/>
</dbReference>
<dbReference type="GO" id="GO:0098703">
    <property type="term" value="P:calcium ion import across plasma membrane"/>
    <property type="evidence" value="ECO:0007669"/>
    <property type="project" value="TreeGrafter"/>
</dbReference>